<evidence type="ECO:0000256" key="1">
    <source>
        <dbReference type="ARBA" id="ARBA00022884"/>
    </source>
</evidence>
<organism evidence="4 5">
    <name type="scientific">Agaricus bisporus var. burnettii</name>
    <dbReference type="NCBI Taxonomy" id="192524"/>
    <lineage>
        <taxon>Eukaryota</taxon>
        <taxon>Fungi</taxon>
        <taxon>Dikarya</taxon>
        <taxon>Basidiomycota</taxon>
        <taxon>Agaricomycotina</taxon>
        <taxon>Agaricomycetes</taxon>
        <taxon>Agaricomycetidae</taxon>
        <taxon>Agaricales</taxon>
        <taxon>Agaricineae</taxon>
        <taxon>Agaricaceae</taxon>
        <taxon>Agaricus</taxon>
    </lineage>
</organism>
<evidence type="ECO:0000256" key="2">
    <source>
        <dbReference type="SAM" id="MobiDB-lite"/>
    </source>
</evidence>
<dbReference type="InterPro" id="IPR001584">
    <property type="entry name" value="Integrase_cat-core"/>
</dbReference>
<evidence type="ECO:0000313" key="4">
    <source>
        <dbReference type="EMBL" id="KAF7763899.1"/>
    </source>
</evidence>
<dbReference type="EMBL" id="JABXXO010000011">
    <property type="protein sequence ID" value="KAF7763899.1"/>
    <property type="molecule type" value="Genomic_DNA"/>
</dbReference>
<evidence type="ECO:0000313" key="5">
    <source>
        <dbReference type="Proteomes" id="UP000629468"/>
    </source>
</evidence>
<dbReference type="InterPro" id="IPR041588">
    <property type="entry name" value="Integrase_H2C2"/>
</dbReference>
<keyword evidence="1" id="KW-0694">RNA-binding</keyword>
<dbReference type="FunFam" id="1.10.340.70:FF:000001">
    <property type="entry name" value="Retrovirus-related Pol polyprotein from transposon gypsy-like Protein"/>
    <property type="match status" value="1"/>
</dbReference>
<proteinExistence type="predicted"/>
<comment type="caution">
    <text evidence="4">The sequence shown here is derived from an EMBL/GenBank/DDBJ whole genome shotgun (WGS) entry which is preliminary data.</text>
</comment>
<dbReference type="GO" id="GO:0005634">
    <property type="term" value="C:nucleus"/>
    <property type="evidence" value="ECO:0007669"/>
    <property type="project" value="UniProtKB-ARBA"/>
</dbReference>
<feature type="region of interest" description="Disordered" evidence="2">
    <location>
        <begin position="22"/>
        <end position="44"/>
    </location>
</feature>
<dbReference type="PANTHER" id="PTHR37984">
    <property type="entry name" value="PROTEIN CBG26694"/>
    <property type="match status" value="1"/>
</dbReference>
<dbReference type="Gene3D" id="3.30.420.10">
    <property type="entry name" value="Ribonuclease H-like superfamily/Ribonuclease H"/>
    <property type="match status" value="1"/>
</dbReference>
<dbReference type="InterPro" id="IPR050951">
    <property type="entry name" value="Retrovirus_Pol_polyprotein"/>
</dbReference>
<dbReference type="PANTHER" id="PTHR37984:SF5">
    <property type="entry name" value="PROTEIN NYNRIN-LIKE"/>
    <property type="match status" value="1"/>
</dbReference>
<dbReference type="PROSITE" id="PS50994">
    <property type="entry name" value="INTEGRASE"/>
    <property type="match status" value="1"/>
</dbReference>
<dbReference type="InterPro" id="IPR012337">
    <property type="entry name" value="RNaseH-like_sf"/>
</dbReference>
<gene>
    <name evidence="4" type="ORF">Agabi119p4_8436</name>
</gene>
<protein>
    <recommendedName>
        <fullName evidence="3">Integrase catalytic domain-containing protein</fullName>
    </recommendedName>
</protein>
<dbReference type="Proteomes" id="UP000629468">
    <property type="component" value="Unassembled WGS sequence"/>
</dbReference>
<dbReference type="GO" id="GO:0015074">
    <property type="term" value="P:DNA integration"/>
    <property type="evidence" value="ECO:0007669"/>
    <property type="project" value="InterPro"/>
</dbReference>
<feature type="domain" description="Integrase catalytic" evidence="3">
    <location>
        <begin position="247"/>
        <end position="420"/>
    </location>
</feature>
<dbReference type="AlphaFoldDB" id="A0A8H7C732"/>
<sequence length="620" mass="70813">MNRWISAILLFDFKLRHVPGKEHGPDGLSRRPPAPEDPPVNDDYEDWIDTANAFTTTIATSRQPDDLPWCLTTDTFCIEVLNEIPPLQAVLLAHQHFHHKSALLTHVFTTTASPSSTPSIPRTDKARKRDANLDLVISFLLNPSRPSNISESDFKKLVRLATGFFIQDGRLWKKDSRNKHKLVIRDEEKRLDLIRQAHDSLGHKGIFTTRTRLLDRFWWPDLDADVRWYIKTCHECQTRLIHHFHIPPTVPTPLNLFRKAHIDTMFMPRSHGYRYIVHARCFLSSYPEFRMLRAENARSLATFIFEDILCRWGAIEELVTDNGPAFIQAAEHLSAKYKINHIRISPYNSQANGIVERRHLDVREALVKASEGEEQHWTTAAPAVFWAERVSIQKSTGYSPYYIAHGLEPLLPFDLAEATYLAPSLTKPVSTEDLIAARALQLRKRPTDLAQVKEDVLKARYASIREFNKKYENNIRDFDFDDGSLVLVRNSRHDKDLGSKTAPRHFGPMIVLRRTKGGSYILSELDGSISKLRFAAFRLVPYHPRNLRAVPVTKITDATPEQLDNYTYDVDSADLARPDTPQPQPSPLSPATHPIATSGLVQLASKPLKHQPSPQNYLHD</sequence>
<dbReference type="Pfam" id="PF17921">
    <property type="entry name" value="Integrase_H2C2"/>
    <property type="match status" value="1"/>
</dbReference>
<reference evidence="4 5" key="1">
    <citation type="journal article" name="Sci. Rep.">
        <title>Telomere-to-telomere assembled and centromere annotated genomes of the two main subspecies of the button mushroom Agaricus bisporus reveal especially polymorphic chromosome ends.</title>
        <authorList>
            <person name="Sonnenberg A.S.M."/>
            <person name="Sedaghat-Telgerd N."/>
            <person name="Lavrijssen B."/>
            <person name="Ohm R.A."/>
            <person name="Hendrickx P.M."/>
            <person name="Scholtmeijer K."/>
            <person name="Baars J.J.P."/>
            <person name="van Peer A."/>
        </authorList>
    </citation>
    <scope>NUCLEOTIDE SEQUENCE [LARGE SCALE GENOMIC DNA]</scope>
    <source>
        <strain evidence="4 5">H119_p4</strain>
    </source>
</reference>
<dbReference type="GO" id="GO:0003723">
    <property type="term" value="F:RNA binding"/>
    <property type="evidence" value="ECO:0007669"/>
    <property type="project" value="UniProtKB-KW"/>
</dbReference>
<dbReference type="Gene3D" id="1.10.340.70">
    <property type="match status" value="1"/>
</dbReference>
<accession>A0A8H7C732</accession>
<evidence type="ECO:0000259" key="3">
    <source>
        <dbReference type="PROSITE" id="PS50994"/>
    </source>
</evidence>
<dbReference type="InterPro" id="IPR036397">
    <property type="entry name" value="RNaseH_sf"/>
</dbReference>
<dbReference type="SUPFAM" id="SSF53098">
    <property type="entry name" value="Ribonuclease H-like"/>
    <property type="match status" value="1"/>
</dbReference>
<feature type="region of interest" description="Disordered" evidence="2">
    <location>
        <begin position="572"/>
        <end position="620"/>
    </location>
</feature>
<name>A0A8H7C732_AGABI</name>